<evidence type="ECO:0000313" key="5">
    <source>
        <dbReference type="EMBL" id="KEZ41949.1"/>
    </source>
</evidence>
<dbReference type="RefSeq" id="XP_016641748.1">
    <property type="nucleotide sequence ID" value="XM_016788595.1"/>
</dbReference>
<feature type="compositionally biased region" description="Polar residues" evidence="3">
    <location>
        <begin position="13"/>
        <end position="25"/>
    </location>
</feature>
<dbReference type="GeneID" id="27725585"/>
<evidence type="ECO:0000256" key="3">
    <source>
        <dbReference type="SAM" id="MobiDB-lite"/>
    </source>
</evidence>
<dbReference type="SMART" id="SM00906">
    <property type="entry name" value="Fungal_trans"/>
    <property type="match status" value="1"/>
</dbReference>
<dbReference type="Pfam" id="PF04082">
    <property type="entry name" value="Fungal_trans"/>
    <property type="match status" value="1"/>
</dbReference>
<dbReference type="PANTHER" id="PTHR31001:SF74">
    <property type="entry name" value="ZN(II)2CYS6 TRANSCRIPTION FACTOR (EUROFUNG)"/>
    <property type="match status" value="1"/>
</dbReference>
<feature type="region of interest" description="Disordered" evidence="3">
    <location>
        <begin position="1"/>
        <end position="25"/>
    </location>
</feature>
<name>A0A084G3N7_PSEDA</name>
<feature type="region of interest" description="Disordered" evidence="3">
    <location>
        <begin position="347"/>
        <end position="375"/>
    </location>
</feature>
<protein>
    <recommendedName>
        <fullName evidence="4">Xylanolytic transcriptional activator regulatory domain-containing protein</fullName>
    </recommendedName>
</protein>
<feature type="region of interest" description="Disordered" evidence="3">
    <location>
        <begin position="469"/>
        <end position="518"/>
    </location>
</feature>
<dbReference type="GO" id="GO:0005634">
    <property type="term" value="C:nucleus"/>
    <property type="evidence" value="ECO:0007669"/>
    <property type="project" value="UniProtKB-SubCell"/>
</dbReference>
<evidence type="ECO:0000256" key="2">
    <source>
        <dbReference type="ARBA" id="ARBA00023242"/>
    </source>
</evidence>
<feature type="compositionally biased region" description="Basic and acidic residues" evidence="3">
    <location>
        <begin position="60"/>
        <end position="79"/>
    </location>
</feature>
<evidence type="ECO:0000259" key="4">
    <source>
        <dbReference type="SMART" id="SM00906"/>
    </source>
</evidence>
<dbReference type="HOGENOM" id="CLU_007426_3_2_1"/>
<evidence type="ECO:0000313" key="6">
    <source>
        <dbReference type="Proteomes" id="UP000028545"/>
    </source>
</evidence>
<dbReference type="GO" id="GO:0003677">
    <property type="term" value="F:DNA binding"/>
    <property type="evidence" value="ECO:0007669"/>
    <property type="project" value="InterPro"/>
</dbReference>
<evidence type="ECO:0000256" key="1">
    <source>
        <dbReference type="ARBA" id="ARBA00004123"/>
    </source>
</evidence>
<feature type="compositionally biased region" description="Pro residues" evidence="3">
    <location>
        <begin position="1"/>
        <end position="12"/>
    </location>
</feature>
<proteinExistence type="predicted"/>
<dbReference type="OrthoDB" id="4934715at2759"/>
<dbReference type="GO" id="GO:0006351">
    <property type="term" value="P:DNA-templated transcription"/>
    <property type="evidence" value="ECO:0007669"/>
    <property type="project" value="InterPro"/>
</dbReference>
<dbReference type="VEuPathDB" id="FungiDB:SAPIO_CDS6513"/>
<dbReference type="InterPro" id="IPR007219">
    <property type="entry name" value="XnlR_reg_dom"/>
</dbReference>
<comment type="caution">
    <text evidence="5">The sequence shown here is derived from an EMBL/GenBank/DDBJ whole genome shotgun (WGS) entry which is preliminary data.</text>
</comment>
<reference evidence="5 6" key="1">
    <citation type="journal article" date="2014" name="Genome Announc.">
        <title>Draft genome sequence of the pathogenic fungus Scedosporium apiospermum.</title>
        <authorList>
            <person name="Vandeputte P."/>
            <person name="Ghamrawi S."/>
            <person name="Rechenmann M."/>
            <person name="Iltis A."/>
            <person name="Giraud S."/>
            <person name="Fleury M."/>
            <person name="Thornton C."/>
            <person name="Delhaes L."/>
            <person name="Meyer W."/>
            <person name="Papon N."/>
            <person name="Bouchara J.P."/>
        </authorList>
    </citation>
    <scope>NUCLEOTIDE SEQUENCE [LARGE SCALE GENOMIC DNA]</scope>
    <source>
        <strain evidence="5 6">IHEM 14462</strain>
    </source>
</reference>
<gene>
    <name evidence="5" type="ORF">SAPIO_CDS6513</name>
</gene>
<dbReference type="Proteomes" id="UP000028545">
    <property type="component" value="Unassembled WGS sequence"/>
</dbReference>
<dbReference type="InterPro" id="IPR050613">
    <property type="entry name" value="Sec_Metabolite_Reg"/>
</dbReference>
<dbReference type="GO" id="GO:0008270">
    <property type="term" value="F:zinc ion binding"/>
    <property type="evidence" value="ECO:0007669"/>
    <property type="project" value="InterPro"/>
</dbReference>
<dbReference type="KEGG" id="sapo:SAPIO_CDS6513"/>
<dbReference type="PANTHER" id="PTHR31001">
    <property type="entry name" value="UNCHARACTERIZED TRANSCRIPTIONAL REGULATORY PROTEIN"/>
    <property type="match status" value="1"/>
</dbReference>
<feature type="region of interest" description="Disordered" evidence="3">
    <location>
        <begin position="47"/>
        <end position="82"/>
    </location>
</feature>
<comment type="subcellular location">
    <subcellularLocation>
        <location evidence="1">Nucleus</location>
    </subcellularLocation>
</comment>
<feature type="compositionally biased region" description="Basic and acidic residues" evidence="3">
    <location>
        <begin position="347"/>
        <end position="360"/>
    </location>
</feature>
<accession>A0A084G3N7</accession>
<organism evidence="5 6">
    <name type="scientific">Pseudallescheria apiosperma</name>
    <name type="common">Scedosporium apiospermum</name>
    <dbReference type="NCBI Taxonomy" id="563466"/>
    <lineage>
        <taxon>Eukaryota</taxon>
        <taxon>Fungi</taxon>
        <taxon>Dikarya</taxon>
        <taxon>Ascomycota</taxon>
        <taxon>Pezizomycotina</taxon>
        <taxon>Sordariomycetes</taxon>
        <taxon>Hypocreomycetidae</taxon>
        <taxon>Microascales</taxon>
        <taxon>Microascaceae</taxon>
        <taxon>Scedosporium</taxon>
    </lineage>
</organism>
<feature type="domain" description="Xylanolytic transcriptional activator regulatory" evidence="4">
    <location>
        <begin position="288"/>
        <end position="362"/>
    </location>
</feature>
<dbReference type="AlphaFoldDB" id="A0A084G3N7"/>
<dbReference type="EMBL" id="JOWA01000104">
    <property type="protein sequence ID" value="KEZ41949.1"/>
    <property type="molecule type" value="Genomic_DNA"/>
</dbReference>
<keyword evidence="6" id="KW-1185">Reference proteome</keyword>
<keyword evidence="2" id="KW-0539">Nucleus</keyword>
<dbReference type="CDD" id="cd12148">
    <property type="entry name" value="fungal_TF_MHR"/>
    <property type="match status" value="1"/>
</dbReference>
<sequence>MSTAPHPLPTSAPSPSLGQTETNAPALSVHDRLAQLERLVLHLRPNSINTAHPGATSDSSRADPPDTAKGDRLVDERSECGSMRVSPSELSYVGVDHWAAILDNIADLRDHFDREEHLRLANTPDKHLDNDNGSGGRPPPRHALLLYGCRQPTSRAEILAALPPKDAVDRYISRYFNRVDLVASSVVHGPSFLREYAAFWTDSCSVSIVWIGLLFSMMCLALLASDDADAMPGTEAEQQWLQIDLYRERVVQCLIMGEYTNCGPYVLETVINYVYVEFAIRSDADKDVWFLLALEVNLAMRMGYHRDPSHFPSISPFQGEMRRRLWATVLLGDILISSQMGMPRMISDRDCDTAEPRNLNDADIDEGTTELPPSRPETEFTAALGIIARRRILMTLGTILDLTSSIKPCTYAEVLRVDAVLQEAAENIPTPLKMKPMAASVTDSAQVIMARLFISHMIYKGRVMLHDAKPQRGSRGSVTESEIDLDEEKCQFSGGQKGSGNSDPCRAANESGNDATMGFEDGQENLRERRTPYGGDQFFTPDLVIAQARNPGVSLHHFGVVVRLLQIQHRKTLHVVVSPNKQDDT</sequence>